<gene>
    <name evidence="2" type="ORF">L0M17_09010</name>
</gene>
<feature type="domain" description="NADP-dependent oxidoreductase" evidence="1">
    <location>
        <begin position="26"/>
        <end position="327"/>
    </location>
</feature>
<dbReference type="Pfam" id="PF00248">
    <property type="entry name" value="Aldo_ket_red"/>
    <property type="match status" value="1"/>
</dbReference>
<dbReference type="EMBL" id="JAKZBV010000001">
    <property type="protein sequence ID" value="MCH6470114.1"/>
    <property type="molecule type" value="Genomic_DNA"/>
</dbReference>
<dbReference type="InterPro" id="IPR044477">
    <property type="entry name" value="FDH-like"/>
</dbReference>
<proteinExistence type="predicted"/>
<dbReference type="SUPFAM" id="SSF51430">
    <property type="entry name" value="NAD(P)-linked oxidoreductase"/>
    <property type="match status" value="1"/>
</dbReference>
<dbReference type="InterPro" id="IPR036812">
    <property type="entry name" value="NAD(P)_OxRdtase_dom_sf"/>
</dbReference>
<organism evidence="2 3">
    <name type="scientific">Sinomonas terrae</name>
    <dbReference type="NCBI Taxonomy" id="2908838"/>
    <lineage>
        <taxon>Bacteria</taxon>
        <taxon>Bacillati</taxon>
        <taxon>Actinomycetota</taxon>
        <taxon>Actinomycetes</taxon>
        <taxon>Micrococcales</taxon>
        <taxon>Micrococcaceae</taxon>
        <taxon>Sinomonas</taxon>
    </lineage>
</organism>
<comment type="caution">
    <text evidence="2">The sequence shown here is derived from an EMBL/GenBank/DDBJ whole genome shotgun (WGS) entry which is preliminary data.</text>
</comment>
<dbReference type="PANTHER" id="PTHR42686:SF1">
    <property type="entry name" value="GH17980P-RELATED"/>
    <property type="match status" value="1"/>
</dbReference>
<dbReference type="RefSeq" id="WP_241053628.1">
    <property type="nucleotide sequence ID" value="NZ_JAKZBV010000001.1"/>
</dbReference>
<evidence type="ECO:0000313" key="2">
    <source>
        <dbReference type="EMBL" id="MCH6470114.1"/>
    </source>
</evidence>
<dbReference type="PANTHER" id="PTHR42686">
    <property type="entry name" value="GH17980P-RELATED"/>
    <property type="match status" value="1"/>
</dbReference>
<evidence type="ECO:0000259" key="1">
    <source>
        <dbReference type="Pfam" id="PF00248"/>
    </source>
</evidence>
<dbReference type="CDD" id="cd19162">
    <property type="entry name" value="AKR_FDH"/>
    <property type="match status" value="1"/>
</dbReference>
<reference evidence="2 3" key="1">
    <citation type="submission" date="2022-03" db="EMBL/GenBank/DDBJ databases">
        <title>Sinomonas sp. isolated from a soil.</title>
        <authorList>
            <person name="Han J."/>
            <person name="Kim D.-U."/>
        </authorList>
    </citation>
    <scope>NUCLEOTIDE SEQUENCE [LARGE SCALE GENOMIC DNA]</scope>
    <source>
        <strain evidence="2 3">5-5</strain>
    </source>
</reference>
<keyword evidence="3" id="KW-1185">Reference proteome</keyword>
<dbReference type="Proteomes" id="UP001202922">
    <property type="component" value="Unassembled WGS sequence"/>
</dbReference>
<name>A0ABS9U083_9MICC</name>
<dbReference type="Gene3D" id="3.20.20.100">
    <property type="entry name" value="NADP-dependent oxidoreductase domain"/>
    <property type="match status" value="1"/>
</dbReference>
<dbReference type="InterPro" id="IPR023210">
    <property type="entry name" value="NADP_OxRdtase_dom"/>
</dbReference>
<accession>A0ABS9U083</accession>
<protein>
    <submittedName>
        <fullName evidence="2">Aldo/keto reductase</fullName>
    </submittedName>
</protein>
<sequence length="335" mass="35843">MERISAKDQENTPSGLSIGEHTASWLGFGAAGIGNLYRSVPDDVAASTVDAAWEAGIRYFDTAPHYGLGLSERRLGAALAKRPREEFVLSTKVGRLLEPNPDYVTGAMDPDGFAVPANVVRRWDPSEAGVRRSIEESLARLGVDHIDIAYLHDPDAYDLDSGIEEGLPALERLRDEGLVGAIGVGSNSVEALARCVRSANLDLVMLAGRYTLLEQPAAADLLPACLENGTGVVNVGVYNSGLLARPEVPDDAHYNYASAPPSVLAAARRLAACCEEYGVDLPTAALQFSMRHPAIRSVVVGAARPEQIRQTAERAATHVPEELWSELEPRGLVQA</sequence>
<dbReference type="InterPro" id="IPR020471">
    <property type="entry name" value="AKR"/>
</dbReference>
<evidence type="ECO:0000313" key="3">
    <source>
        <dbReference type="Proteomes" id="UP001202922"/>
    </source>
</evidence>